<evidence type="ECO:0000256" key="3">
    <source>
        <dbReference type="ARBA" id="ARBA00023125"/>
    </source>
</evidence>
<dbReference type="Pfam" id="PF03106">
    <property type="entry name" value="WRKY"/>
    <property type="match status" value="1"/>
</dbReference>
<reference evidence="8" key="1">
    <citation type="submission" date="2015-03" db="EMBL/GenBank/DDBJ databases">
        <title>A transcriptome of Araucaria cunninghamii, an australian fine timber species.</title>
        <authorList>
            <person name="Jing Yi C.J.Y."/>
            <person name="Yin San L.Y.S."/>
            <person name="Abdul Karim S.S."/>
            <person name="Wan Azmi N.N."/>
            <person name="Hercus R.R."/>
            <person name="Croft L.L."/>
        </authorList>
    </citation>
    <scope>NUCLEOTIDE SEQUENCE</scope>
    <source>
        <strain evidence="8">MI0301</strain>
        <tissue evidence="8">Leaf</tissue>
    </source>
</reference>
<dbReference type="AlphaFoldDB" id="A0A0D6R2T8"/>
<feature type="compositionally biased region" description="Polar residues" evidence="6">
    <location>
        <begin position="84"/>
        <end position="106"/>
    </location>
</feature>
<dbReference type="GO" id="GO:0003700">
    <property type="term" value="F:DNA-binding transcription factor activity"/>
    <property type="evidence" value="ECO:0007669"/>
    <property type="project" value="InterPro"/>
</dbReference>
<dbReference type="InterPro" id="IPR003657">
    <property type="entry name" value="WRKY_dom"/>
</dbReference>
<evidence type="ECO:0000259" key="7">
    <source>
        <dbReference type="PROSITE" id="PS50811"/>
    </source>
</evidence>
<evidence type="ECO:0000256" key="2">
    <source>
        <dbReference type="ARBA" id="ARBA00023015"/>
    </source>
</evidence>
<protein>
    <recommendedName>
        <fullName evidence="7">WRKY domain-containing protein</fullName>
    </recommendedName>
</protein>
<evidence type="ECO:0000313" key="8">
    <source>
        <dbReference type="EMBL" id="JAG97129.1"/>
    </source>
</evidence>
<name>A0A0D6R2T8_ARACU</name>
<evidence type="ECO:0000256" key="5">
    <source>
        <dbReference type="ARBA" id="ARBA00023242"/>
    </source>
</evidence>
<evidence type="ECO:0000256" key="6">
    <source>
        <dbReference type="SAM" id="MobiDB-lite"/>
    </source>
</evidence>
<feature type="domain" description="WRKY" evidence="7">
    <location>
        <begin position="117"/>
        <end position="156"/>
    </location>
</feature>
<sequence>MFHFPPVFQSPEAALLGKAKYFQMDSEASKQEVQKQETQQYFEPADFLVLNDDESDESSSQEILVKPEEDRTPSPRVVSPEVSGLQSGKSVASQPQTPNANPSSQNNKKRKSERAVRNYYRCSYSNCSVKKRVERDAQDNGVVITTYEGKHNHESPTVIYYIGKPSMVLPQQVSSFEPYPPLCYPTHHQADFMFLNNS</sequence>
<organism evidence="8">
    <name type="scientific">Araucaria cunninghamii</name>
    <name type="common">Hoop pine</name>
    <name type="synonym">Moreton Bay pine</name>
    <dbReference type="NCBI Taxonomy" id="56994"/>
    <lineage>
        <taxon>Eukaryota</taxon>
        <taxon>Viridiplantae</taxon>
        <taxon>Streptophyta</taxon>
        <taxon>Embryophyta</taxon>
        <taxon>Tracheophyta</taxon>
        <taxon>Spermatophyta</taxon>
        <taxon>Pinopsida</taxon>
        <taxon>Pinidae</taxon>
        <taxon>Conifers II</taxon>
        <taxon>Araucariales</taxon>
        <taxon>Araucariaceae</taxon>
        <taxon>Araucaria</taxon>
    </lineage>
</organism>
<dbReference type="PANTHER" id="PTHR31221:SF334">
    <property type="entry name" value="WRKY TRANSCRIPTION FACTOR 57-RELATED"/>
    <property type="match status" value="1"/>
</dbReference>
<proteinExistence type="predicted"/>
<dbReference type="EMBL" id="GCKF01034830">
    <property type="protein sequence ID" value="JAG97129.1"/>
    <property type="molecule type" value="Transcribed_RNA"/>
</dbReference>
<feature type="region of interest" description="Disordered" evidence="6">
    <location>
        <begin position="43"/>
        <end position="115"/>
    </location>
</feature>
<dbReference type="PROSITE" id="PS50811">
    <property type="entry name" value="WRKY"/>
    <property type="match status" value="1"/>
</dbReference>
<comment type="subcellular location">
    <subcellularLocation>
        <location evidence="1">Nucleus</location>
    </subcellularLocation>
</comment>
<dbReference type="SUPFAM" id="SSF118290">
    <property type="entry name" value="WRKY DNA-binding domain"/>
    <property type="match status" value="1"/>
</dbReference>
<dbReference type="GO" id="GO:0043565">
    <property type="term" value="F:sequence-specific DNA binding"/>
    <property type="evidence" value="ECO:0007669"/>
    <property type="project" value="InterPro"/>
</dbReference>
<accession>A0A0D6R2T8</accession>
<keyword evidence="2" id="KW-0805">Transcription regulation</keyword>
<dbReference type="InterPro" id="IPR044810">
    <property type="entry name" value="WRKY_plant"/>
</dbReference>
<dbReference type="GO" id="GO:0005634">
    <property type="term" value="C:nucleus"/>
    <property type="evidence" value="ECO:0007669"/>
    <property type="project" value="UniProtKB-SubCell"/>
</dbReference>
<keyword evidence="3" id="KW-0238">DNA-binding</keyword>
<evidence type="ECO:0000256" key="4">
    <source>
        <dbReference type="ARBA" id="ARBA00023163"/>
    </source>
</evidence>
<keyword evidence="4" id="KW-0804">Transcription</keyword>
<dbReference type="InterPro" id="IPR036576">
    <property type="entry name" value="WRKY_dom_sf"/>
</dbReference>
<dbReference type="SMART" id="SM00774">
    <property type="entry name" value="WRKY"/>
    <property type="match status" value="1"/>
</dbReference>
<keyword evidence="5" id="KW-0539">Nucleus</keyword>
<evidence type="ECO:0000256" key="1">
    <source>
        <dbReference type="ARBA" id="ARBA00004123"/>
    </source>
</evidence>
<dbReference type="Gene3D" id="2.20.25.80">
    <property type="entry name" value="WRKY domain"/>
    <property type="match status" value="1"/>
</dbReference>
<dbReference type="PANTHER" id="PTHR31221">
    <property type="entry name" value="WRKY TRANSCRIPTION FACTOR PROTEIN 1-RELATED"/>
    <property type="match status" value="1"/>
</dbReference>